<evidence type="ECO:0000313" key="2">
    <source>
        <dbReference type="EMBL" id="AWT46804.1"/>
    </source>
</evidence>
<sequence>MQDVPMSAGPRSFRLTARPGGKKGVKHGVGRGRAAGSRAWEGRAVAGRFITRVQPGPEATCYLEAAFTPGAHLGTVYDDPTTPVVVTGIEELTTIRGPSGRLVVDAPWHDDQVWEYQRGLPTRPPRELAVRIPPAVYRVEIAWTAGPYEFMGEHVDGVECAATRLSITNDPVVGWEMGLSVEDDIARLQPGEEPRFFSDANVGCFADAGAWTTLSAPFRTFIDGVPAPRDTEQLADGCERVRDESQQADLVTFGAESGGVVWLGRTKTGDVAAIVVTSGMPDAKA</sequence>
<dbReference type="KEGG" id="sact:DMT42_34015"/>
<dbReference type="OrthoDB" id="9789980at2"/>
<name>A0A2U9PCW6_STRAS</name>
<evidence type="ECO:0000313" key="3">
    <source>
        <dbReference type="Proteomes" id="UP000247634"/>
    </source>
</evidence>
<feature type="region of interest" description="Disordered" evidence="1">
    <location>
        <begin position="1"/>
        <end position="34"/>
    </location>
</feature>
<protein>
    <recommendedName>
        <fullName evidence="4">DUF4241 domain-containing protein</fullName>
    </recommendedName>
</protein>
<proteinExistence type="predicted"/>
<evidence type="ECO:0008006" key="4">
    <source>
        <dbReference type="Google" id="ProtNLM"/>
    </source>
</evidence>
<gene>
    <name evidence="2" type="ORF">DMT42_34015</name>
</gene>
<dbReference type="Proteomes" id="UP000247634">
    <property type="component" value="Chromosome"/>
</dbReference>
<evidence type="ECO:0000256" key="1">
    <source>
        <dbReference type="SAM" id="MobiDB-lite"/>
    </source>
</evidence>
<accession>A0A2U9PCW6</accession>
<feature type="compositionally biased region" description="Basic residues" evidence="1">
    <location>
        <begin position="20"/>
        <end position="30"/>
    </location>
</feature>
<keyword evidence="3" id="KW-1185">Reference proteome</keyword>
<dbReference type="Pfam" id="PF14025">
    <property type="entry name" value="DUF4241"/>
    <property type="match status" value="1"/>
</dbReference>
<dbReference type="EMBL" id="CP029788">
    <property type="protein sequence ID" value="AWT46804.1"/>
    <property type="molecule type" value="Genomic_DNA"/>
</dbReference>
<organism evidence="2 3">
    <name type="scientific">Streptomyces actuosus</name>
    <dbReference type="NCBI Taxonomy" id="1885"/>
    <lineage>
        <taxon>Bacteria</taxon>
        <taxon>Bacillati</taxon>
        <taxon>Actinomycetota</taxon>
        <taxon>Actinomycetes</taxon>
        <taxon>Kitasatosporales</taxon>
        <taxon>Streptomycetaceae</taxon>
        <taxon>Streptomyces</taxon>
    </lineage>
</organism>
<dbReference type="InterPro" id="IPR025335">
    <property type="entry name" value="DUF4241"/>
</dbReference>
<reference evidence="2 3" key="1">
    <citation type="submission" date="2018-06" db="EMBL/GenBank/DDBJ databases">
        <title>The complete genome sequence of a nosiheptide producer Streptomyces actuosus ATCC 25421: deducing the ability of producing a new class III lantibiotics.</title>
        <authorList>
            <person name="Liu W."/>
            <person name="Sun F."/>
            <person name="Hu Y."/>
        </authorList>
    </citation>
    <scope>NUCLEOTIDE SEQUENCE [LARGE SCALE GENOMIC DNA]</scope>
    <source>
        <strain evidence="2 3">ATCC 25421</strain>
    </source>
</reference>
<dbReference type="AlphaFoldDB" id="A0A2U9PCW6"/>